<dbReference type="Proteomes" id="UP000028999">
    <property type="component" value="Unassembled WGS sequence"/>
</dbReference>
<gene>
    <name evidence="2" type="primary">BnaC09g47490D</name>
    <name evidence="2" type="ORF">GSBRNA2T00015995001</name>
</gene>
<keyword evidence="3" id="KW-1185">Reference proteome</keyword>
<keyword evidence="1" id="KW-0732">Signal</keyword>
<organism evidence="2 3">
    <name type="scientific">Brassica napus</name>
    <name type="common">Rape</name>
    <dbReference type="NCBI Taxonomy" id="3708"/>
    <lineage>
        <taxon>Eukaryota</taxon>
        <taxon>Viridiplantae</taxon>
        <taxon>Streptophyta</taxon>
        <taxon>Embryophyta</taxon>
        <taxon>Tracheophyta</taxon>
        <taxon>Spermatophyta</taxon>
        <taxon>Magnoliopsida</taxon>
        <taxon>eudicotyledons</taxon>
        <taxon>Gunneridae</taxon>
        <taxon>Pentapetalae</taxon>
        <taxon>rosids</taxon>
        <taxon>malvids</taxon>
        <taxon>Brassicales</taxon>
        <taxon>Brassicaceae</taxon>
        <taxon>Brassiceae</taxon>
        <taxon>Brassica</taxon>
    </lineage>
</organism>
<feature type="signal peptide" evidence="1">
    <location>
        <begin position="1"/>
        <end position="24"/>
    </location>
</feature>
<protein>
    <submittedName>
        <fullName evidence="2">BnaC09g47490D protein</fullName>
    </submittedName>
</protein>
<dbReference type="SMR" id="A0A078GA23"/>
<name>A0A078GA23_BRANA</name>
<accession>A0A078GA23</accession>
<dbReference type="Gramene" id="CDY21543">
    <property type="protein sequence ID" value="CDY21543"/>
    <property type="gene ID" value="GSBRNA2T00015995001"/>
</dbReference>
<dbReference type="OMA" id="EFCSSMG"/>
<proteinExistence type="predicted"/>
<reference evidence="2 3" key="1">
    <citation type="journal article" date="2014" name="Science">
        <title>Plant genetics. Early allopolyploid evolution in the post-Neolithic Brassica napus oilseed genome.</title>
        <authorList>
            <person name="Chalhoub B."/>
            <person name="Denoeud F."/>
            <person name="Liu S."/>
            <person name="Parkin I.A."/>
            <person name="Tang H."/>
            <person name="Wang X."/>
            <person name="Chiquet J."/>
            <person name="Belcram H."/>
            <person name="Tong C."/>
            <person name="Samans B."/>
            <person name="Correa M."/>
            <person name="Da Silva C."/>
            <person name="Just J."/>
            <person name="Falentin C."/>
            <person name="Koh C.S."/>
            <person name="Le Clainche I."/>
            <person name="Bernard M."/>
            <person name="Bento P."/>
            <person name="Noel B."/>
            <person name="Labadie K."/>
            <person name="Alberti A."/>
            <person name="Charles M."/>
            <person name="Arnaud D."/>
            <person name="Guo H."/>
            <person name="Daviaud C."/>
            <person name="Alamery S."/>
            <person name="Jabbari K."/>
            <person name="Zhao M."/>
            <person name="Edger P.P."/>
            <person name="Chelaifa H."/>
            <person name="Tack D."/>
            <person name="Lassalle G."/>
            <person name="Mestiri I."/>
            <person name="Schnel N."/>
            <person name="Le Paslier M.C."/>
            <person name="Fan G."/>
            <person name="Renault V."/>
            <person name="Bayer P.E."/>
            <person name="Golicz A.A."/>
            <person name="Manoli S."/>
            <person name="Lee T.H."/>
            <person name="Thi V.H."/>
            <person name="Chalabi S."/>
            <person name="Hu Q."/>
            <person name="Fan C."/>
            <person name="Tollenaere R."/>
            <person name="Lu Y."/>
            <person name="Battail C."/>
            <person name="Shen J."/>
            <person name="Sidebottom C.H."/>
            <person name="Wang X."/>
            <person name="Canaguier A."/>
            <person name="Chauveau A."/>
            <person name="Berard A."/>
            <person name="Deniot G."/>
            <person name="Guan M."/>
            <person name="Liu Z."/>
            <person name="Sun F."/>
            <person name="Lim Y.P."/>
            <person name="Lyons E."/>
            <person name="Town C.D."/>
            <person name="Bancroft I."/>
            <person name="Wang X."/>
            <person name="Meng J."/>
            <person name="Ma J."/>
            <person name="Pires J.C."/>
            <person name="King G.J."/>
            <person name="Brunel D."/>
            <person name="Delourme R."/>
            <person name="Renard M."/>
            <person name="Aury J.M."/>
            <person name="Adams K.L."/>
            <person name="Batley J."/>
            <person name="Snowdon R.J."/>
            <person name="Tost J."/>
            <person name="Edwards D."/>
            <person name="Zhou Y."/>
            <person name="Hua W."/>
            <person name="Sharpe A.G."/>
            <person name="Paterson A.H."/>
            <person name="Guan C."/>
            <person name="Wincker P."/>
        </authorList>
    </citation>
    <scope>NUCLEOTIDE SEQUENCE [LARGE SCALE GENOMIC DNA]</scope>
    <source>
        <strain evidence="3">cv. Darmor-bzh</strain>
    </source>
</reference>
<feature type="chain" id="PRO_5044539456" evidence="1">
    <location>
        <begin position="25"/>
        <end position="78"/>
    </location>
</feature>
<dbReference type="AlphaFoldDB" id="A0A078GA23"/>
<dbReference type="PaxDb" id="3708-A0A078GA23"/>
<sequence length="78" mass="8771">MDFTKRILMVFALTIMLGISSVQCRQSLELMPWSGEKFTQCFDSGPCRQGMMKCIEFCTSMGTVNGQCNSENICCCIH</sequence>
<evidence type="ECO:0000256" key="1">
    <source>
        <dbReference type="SAM" id="SignalP"/>
    </source>
</evidence>
<evidence type="ECO:0000313" key="2">
    <source>
        <dbReference type="EMBL" id="CDY21543.1"/>
    </source>
</evidence>
<dbReference type="EMBL" id="LK032122">
    <property type="protein sequence ID" value="CDY21543.1"/>
    <property type="molecule type" value="Genomic_DNA"/>
</dbReference>
<evidence type="ECO:0000313" key="3">
    <source>
        <dbReference type="Proteomes" id="UP000028999"/>
    </source>
</evidence>
<dbReference type="OrthoDB" id="1020812at2759"/>